<organism evidence="1 2">
    <name type="scientific">Paracoccus isoporae</name>
    <dbReference type="NCBI Taxonomy" id="591205"/>
    <lineage>
        <taxon>Bacteria</taxon>
        <taxon>Pseudomonadati</taxon>
        <taxon>Pseudomonadota</taxon>
        <taxon>Alphaproteobacteria</taxon>
        <taxon>Rhodobacterales</taxon>
        <taxon>Paracoccaceae</taxon>
        <taxon>Paracoccus</taxon>
    </lineage>
</organism>
<gene>
    <name evidence="1" type="ORF">SAMN05421538_101477</name>
</gene>
<proteinExistence type="predicted"/>
<dbReference type="RefSeq" id="WP_143025608.1">
    <property type="nucleotide sequence ID" value="NZ_FNAH01000001.1"/>
</dbReference>
<reference evidence="1 2" key="1">
    <citation type="submission" date="2016-10" db="EMBL/GenBank/DDBJ databases">
        <authorList>
            <person name="de Groot N.N."/>
        </authorList>
    </citation>
    <scope>NUCLEOTIDE SEQUENCE [LARGE SCALE GENOMIC DNA]</scope>
    <source>
        <strain evidence="1 2">DSM 22220</strain>
    </source>
</reference>
<keyword evidence="2" id="KW-1185">Reference proteome</keyword>
<accession>A0A1G6U752</accession>
<dbReference type="Gene3D" id="3.40.50.360">
    <property type="match status" value="1"/>
</dbReference>
<evidence type="ECO:0000313" key="2">
    <source>
        <dbReference type="Proteomes" id="UP000199344"/>
    </source>
</evidence>
<dbReference type="InterPro" id="IPR029039">
    <property type="entry name" value="Flavoprotein-like_sf"/>
</dbReference>
<dbReference type="Proteomes" id="UP000199344">
    <property type="component" value="Unassembled WGS sequence"/>
</dbReference>
<dbReference type="STRING" id="591205.SAMN05421538_101477"/>
<sequence length="40" mass="4252">MNALLIVAHPVPASLNRHLAEIAAKAAQDAGASLRRIDLY</sequence>
<name>A0A1G6U752_9RHOB</name>
<dbReference type="EMBL" id="FNAH01000001">
    <property type="protein sequence ID" value="SDD37121.1"/>
    <property type="molecule type" value="Genomic_DNA"/>
</dbReference>
<protein>
    <submittedName>
        <fullName evidence="1">Flavodoxin-like fold</fullName>
    </submittedName>
</protein>
<dbReference type="AlphaFoldDB" id="A0A1G6U752"/>
<evidence type="ECO:0000313" key="1">
    <source>
        <dbReference type="EMBL" id="SDD37121.1"/>
    </source>
</evidence>
<dbReference type="OrthoDB" id="9798454at2"/>
<dbReference type="SUPFAM" id="SSF52218">
    <property type="entry name" value="Flavoproteins"/>
    <property type="match status" value="1"/>
</dbReference>